<dbReference type="InterPro" id="IPR003718">
    <property type="entry name" value="OsmC/Ohr_fam"/>
</dbReference>
<evidence type="ECO:0008006" key="3">
    <source>
        <dbReference type="Google" id="ProtNLM"/>
    </source>
</evidence>
<dbReference type="InterPro" id="IPR052707">
    <property type="entry name" value="OsmC_Ohr_Peroxiredoxin"/>
</dbReference>
<evidence type="ECO:0000313" key="2">
    <source>
        <dbReference type="Proteomes" id="UP000494269"/>
    </source>
</evidence>
<gene>
    <name evidence="1" type="ORF">LMG3441_00725</name>
</gene>
<dbReference type="PANTHER" id="PTHR42830:SF2">
    <property type="entry name" value="OSMC_OHR FAMILY PROTEIN"/>
    <property type="match status" value="1"/>
</dbReference>
<dbReference type="PANTHER" id="PTHR42830">
    <property type="entry name" value="OSMOTICALLY INDUCIBLE FAMILY PROTEIN"/>
    <property type="match status" value="1"/>
</dbReference>
<dbReference type="InterPro" id="IPR015946">
    <property type="entry name" value="KH_dom-like_a/b"/>
</dbReference>
<dbReference type="SUPFAM" id="SSF82784">
    <property type="entry name" value="OsmC-like"/>
    <property type="match status" value="1"/>
</dbReference>
<reference evidence="1 2" key="1">
    <citation type="submission" date="2020-04" db="EMBL/GenBank/DDBJ databases">
        <authorList>
            <person name="De Canck E."/>
        </authorList>
    </citation>
    <scope>NUCLEOTIDE SEQUENCE [LARGE SCALE GENOMIC DNA]</scope>
    <source>
        <strain evidence="1 2">LMG 3441</strain>
    </source>
</reference>
<sequence>MAETRTKLTTTWTGLLQGEGRVGSATIDLPLAIPQSYGGTGAGSHPKELLMASAAACYAMTIAGMLAARKIEQAGLTVVSELSDASNQGMQITHQVQIELPSNATQEQLDAVESLIEAADKSCMIGNLLKAAGVRIEASGQVATLLG</sequence>
<protein>
    <recommendedName>
        <fullName evidence="3">Peroxiredoxin OsmC</fullName>
    </recommendedName>
</protein>
<name>A0A6S6Z989_9BURK</name>
<evidence type="ECO:0000313" key="1">
    <source>
        <dbReference type="EMBL" id="CAB3664218.1"/>
    </source>
</evidence>
<organism evidence="1 2">
    <name type="scientific">Achromobacter kerstersii</name>
    <dbReference type="NCBI Taxonomy" id="1353890"/>
    <lineage>
        <taxon>Bacteria</taxon>
        <taxon>Pseudomonadati</taxon>
        <taxon>Pseudomonadota</taxon>
        <taxon>Betaproteobacteria</taxon>
        <taxon>Burkholderiales</taxon>
        <taxon>Alcaligenaceae</taxon>
        <taxon>Achromobacter</taxon>
    </lineage>
</organism>
<dbReference type="RefSeq" id="WP_175168822.1">
    <property type="nucleotide sequence ID" value="NZ_CADIJQ010000001.1"/>
</dbReference>
<dbReference type="Gene3D" id="3.30.300.20">
    <property type="match status" value="1"/>
</dbReference>
<accession>A0A6S6Z989</accession>
<dbReference type="Proteomes" id="UP000494269">
    <property type="component" value="Unassembled WGS sequence"/>
</dbReference>
<proteinExistence type="predicted"/>
<dbReference type="EMBL" id="CADIJQ010000001">
    <property type="protein sequence ID" value="CAB3664218.1"/>
    <property type="molecule type" value="Genomic_DNA"/>
</dbReference>
<dbReference type="Pfam" id="PF02566">
    <property type="entry name" value="OsmC"/>
    <property type="match status" value="1"/>
</dbReference>
<dbReference type="InterPro" id="IPR036102">
    <property type="entry name" value="OsmC/Ohrsf"/>
</dbReference>
<dbReference type="AlphaFoldDB" id="A0A6S6Z989"/>
<keyword evidence="2" id="KW-1185">Reference proteome</keyword>